<keyword evidence="12" id="KW-1185">Reference proteome</keyword>
<feature type="binding site" description="axial binding residue" evidence="8">
    <location>
        <position position="484"/>
    </location>
    <ligand>
        <name>heme</name>
        <dbReference type="ChEBI" id="CHEBI:30413"/>
    </ligand>
    <ligandPart>
        <name>Fe</name>
        <dbReference type="ChEBI" id="CHEBI:18248"/>
    </ligandPart>
</feature>
<dbReference type="PROSITE" id="PS00086">
    <property type="entry name" value="CYTOCHROME_P450"/>
    <property type="match status" value="1"/>
</dbReference>
<reference evidence="11" key="2">
    <citation type="journal article" date="2023" name="BMC Genomics">
        <title>Pest status, molecular evolution, and epigenetic factors derived from the genome assembly of Frankliniella fusca, a thysanopteran phytovirus vector.</title>
        <authorList>
            <person name="Catto M.A."/>
            <person name="Labadie P.E."/>
            <person name="Jacobson A.L."/>
            <person name="Kennedy G.G."/>
            <person name="Srinivasan R."/>
            <person name="Hunt B.G."/>
        </authorList>
    </citation>
    <scope>NUCLEOTIDE SEQUENCE</scope>
    <source>
        <strain evidence="11">PL_HMW_Pooled</strain>
    </source>
</reference>
<dbReference type="InterPro" id="IPR050479">
    <property type="entry name" value="CYP11_CYP27_families"/>
</dbReference>
<evidence type="ECO:0000256" key="7">
    <source>
        <dbReference type="ARBA" id="ARBA00023033"/>
    </source>
</evidence>
<sequence length="548" mass="62193">MAVPHECDNYKQTKPLSGKSPCTGQYRLGELDRAMQDLHRRYGRLARLGGLLGHPDLLFVFDPDIIEQVFRAEDALLPRRPAMPSIHYYKRTLRADFFGETPGVIGMGVDIHSSVHLSLYKKKVRNSLKNSHQFLSSERAYGNSQICNHGELWNAFRTQVNKVMLAADAAKNFTAELDAVAADFVSRLGAMRDEKNELPDDFINELYRWSLESLGAAALGTRLGCVRPRGQEDLGEEDQDPSTERLLAAVRTFFETVAVVELRKPYARWLRTREWKRYVSALDVFREECMRRLDGAAVAVDGRRALLRQVLERTANPRLTAVLAMDLMLVGLDTSSVSTATVLYLLARHPRAQDRLLRELHGLLPGPDSPLDTAATESMHYLRACVREALRMFPVIIGNGRCLSRDTVIGGHLVPRGVHVIFPHLVTGNDPANGFPDPHLFQPERWLHRPGPGSRPEEMCPVQRAAGARHAFASVPFGFGRRMCLGRRLAEHQLLILLARIVRRYRVEYHYDDFQYEITPVYAPKNPLKFRLVERRDDDDDVNFKTNV</sequence>
<dbReference type="Gene3D" id="1.10.630.10">
    <property type="entry name" value="Cytochrome P450"/>
    <property type="match status" value="1"/>
</dbReference>
<name>A0AAE1L4H3_9NEOP</name>
<dbReference type="PRINTS" id="PR00463">
    <property type="entry name" value="EP450I"/>
</dbReference>
<evidence type="ECO:0000256" key="10">
    <source>
        <dbReference type="SAM" id="MobiDB-lite"/>
    </source>
</evidence>
<reference evidence="11" key="1">
    <citation type="submission" date="2021-07" db="EMBL/GenBank/DDBJ databases">
        <authorList>
            <person name="Catto M.A."/>
            <person name="Jacobson A."/>
            <person name="Kennedy G."/>
            <person name="Labadie P."/>
            <person name="Hunt B.G."/>
            <person name="Srinivasan R."/>
        </authorList>
    </citation>
    <scope>NUCLEOTIDE SEQUENCE</scope>
    <source>
        <strain evidence="11">PL_HMW_Pooled</strain>
        <tissue evidence="11">Head</tissue>
    </source>
</reference>
<dbReference type="InterPro" id="IPR001128">
    <property type="entry name" value="Cyt_P450"/>
</dbReference>
<keyword evidence="3 8" id="KW-0349">Heme</keyword>
<dbReference type="Proteomes" id="UP001219518">
    <property type="component" value="Unassembled WGS sequence"/>
</dbReference>
<protein>
    <submittedName>
        <fullName evidence="11">Cytochrome P450</fullName>
    </submittedName>
</protein>
<dbReference type="CDD" id="cd11054">
    <property type="entry name" value="CYP24A1-like"/>
    <property type="match status" value="1"/>
</dbReference>
<evidence type="ECO:0000256" key="2">
    <source>
        <dbReference type="ARBA" id="ARBA00010617"/>
    </source>
</evidence>
<keyword evidence="7 9" id="KW-0503">Monooxygenase</keyword>
<evidence type="ECO:0000256" key="5">
    <source>
        <dbReference type="ARBA" id="ARBA00023002"/>
    </source>
</evidence>
<dbReference type="EMBL" id="JAHWGI010000001">
    <property type="protein sequence ID" value="KAK3907101.1"/>
    <property type="molecule type" value="Genomic_DNA"/>
</dbReference>
<evidence type="ECO:0000256" key="9">
    <source>
        <dbReference type="RuleBase" id="RU000461"/>
    </source>
</evidence>
<dbReference type="PANTHER" id="PTHR24279:SF120">
    <property type="entry name" value="CYTOCHROME P450"/>
    <property type="match status" value="1"/>
</dbReference>
<feature type="compositionally biased region" description="Basic and acidic residues" evidence="10">
    <location>
        <begin position="1"/>
        <end position="11"/>
    </location>
</feature>
<keyword evidence="5 9" id="KW-0560">Oxidoreductase</keyword>
<accession>A0AAE1L4H3</accession>
<comment type="cofactor">
    <cofactor evidence="1 8">
        <name>heme</name>
        <dbReference type="ChEBI" id="CHEBI:30413"/>
    </cofactor>
</comment>
<evidence type="ECO:0000256" key="3">
    <source>
        <dbReference type="ARBA" id="ARBA00022617"/>
    </source>
</evidence>
<evidence type="ECO:0000256" key="4">
    <source>
        <dbReference type="ARBA" id="ARBA00022723"/>
    </source>
</evidence>
<dbReference type="GO" id="GO:0004497">
    <property type="term" value="F:monooxygenase activity"/>
    <property type="evidence" value="ECO:0007669"/>
    <property type="project" value="UniProtKB-KW"/>
</dbReference>
<dbReference type="GO" id="GO:0020037">
    <property type="term" value="F:heme binding"/>
    <property type="evidence" value="ECO:0007669"/>
    <property type="project" value="InterPro"/>
</dbReference>
<dbReference type="InterPro" id="IPR002401">
    <property type="entry name" value="Cyt_P450_E_grp-I"/>
</dbReference>
<feature type="compositionally biased region" description="Polar residues" evidence="10">
    <location>
        <begin position="12"/>
        <end position="21"/>
    </location>
</feature>
<dbReference type="AlphaFoldDB" id="A0AAE1L4H3"/>
<gene>
    <name evidence="11" type="ORF">KUF71_000021</name>
</gene>
<dbReference type="PRINTS" id="PR00385">
    <property type="entry name" value="P450"/>
</dbReference>
<dbReference type="SUPFAM" id="SSF48264">
    <property type="entry name" value="Cytochrome P450"/>
    <property type="match status" value="1"/>
</dbReference>
<evidence type="ECO:0000313" key="12">
    <source>
        <dbReference type="Proteomes" id="UP001219518"/>
    </source>
</evidence>
<dbReference type="InterPro" id="IPR036396">
    <property type="entry name" value="Cyt_P450_sf"/>
</dbReference>
<organism evidence="11 12">
    <name type="scientific">Frankliniella fusca</name>
    <dbReference type="NCBI Taxonomy" id="407009"/>
    <lineage>
        <taxon>Eukaryota</taxon>
        <taxon>Metazoa</taxon>
        <taxon>Ecdysozoa</taxon>
        <taxon>Arthropoda</taxon>
        <taxon>Hexapoda</taxon>
        <taxon>Insecta</taxon>
        <taxon>Pterygota</taxon>
        <taxon>Neoptera</taxon>
        <taxon>Paraneoptera</taxon>
        <taxon>Thysanoptera</taxon>
        <taxon>Terebrantia</taxon>
        <taxon>Thripoidea</taxon>
        <taxon>Thripidae</taxon>
        <taxon>Frankliniella</taxon>
    </lineage>
</organism>
<dbReference type="GO" id="GO:0005506">
    <property type="term" value="F:iron ion binding"/>
    <property type="evidence" value="ECO:0007669"/>
    <property type="project" value="InterPro"/>
</dbReference>
<dbReference type="GO" id="GO:0016705">
    <property type="term" value="F:oxidoreductase activity, acting on paired donors, with incorporation or reduction of molecular oxygen"/>
    <property type="evidence" value="ECO:0007669"/>
    <property type="project" value="InterPro"/>
</dbReference>
<keyword evidence="6 8" id="KW-0408">Iron</keyword>
<proteinExistence type="inferred from homology"/>
<feature type="region of interest" description="Disordered" evidence="10">
    <location>
        <begin position="1"/>
        <end position="21"/>
    </location>
</feature>
<comment type="caution">
    <text evidence="11">The sequence shown here is derived from an EMBL/GenBank/DDBJ whole genome shotgun (WGS) entry which is preliminary data.</text>
</comment>
<keyword evidence="4 8" id="KW-0479">Metal-binding</keyword>
<evidence type="ECO:0000256" key="6">
    <source>
        <dbReference type="ARBA" id="ARBA00023004"/>
    </source>
</evidence>
<evidence type="ECO:0000256" key="1">
    <source>
        <dbReference type="ARBA" id="ARBA00001971"/>
    </source>
</evidence>
<evidence type="ECO:0000313" key="11">
    <source>
        <dbReference type="EMBL" id="KAK3907101.1"/>
    </source>
</evidence>
<dbReference type="PANTHER" id="PTHR24279">
    <property type="entry name" value="CYTOCHROME P450"/>
    <property type="match status" value="1"/>
</dbReference>
<dbReference type="InterPro" id="IPR017972">
    <property type="entry name" value="Cyt_P450_CS"/>
</dbReference>
<dbReference type="Pfam" id="PF00067">
    <property type="entry name" value="p450"/>
    <property type="match status" value="1"/>
</dbReference>
<evidence type="ECO:0000256" key="8">
    <source>
        <dbReference type="PIRSR" id="PIRSR602401-1"/>
    </source>
</evidence>
<comment type="similarity">
    <text evidence="2 9">Belongs to the cytochrome P450 family.</text>
</comment>